<name>A0A5J4KD64_9CHLR</name>
<evidence type="ECO:0000259" key="2">
    <source>
        <dbReference type="Pfam" id="PF20434"/>
    </source>
</evidence>
<dbReference type="InterPro" id="IPR029058">
    <property type="entry name" value="AB_hydrolase_fold"/>
</dbReference>
<dbReference type="InterPro" id="IPR050300">
    <property type="entry name" value="GDXG_lipolytic_enzyme"/>
</dbReference>
<keyword evidence="1" id="KW-0378">Hydrolase</keyword>
<accession>A0A5J4KD64</accession>
<dbReference type="Gene3D" id="3.40.50.1820">
    <property type="entry name" value="alpha/beta hydrolase"/>
    <property type="match status" value="1"/>
</dbReference>
<dbReference type="GO" id="GO:0016787">
    <property type="term" value="F:hydrolase activity"/>
    <property type="evidence" value="ECO:0007669"/>
    <property type="project" value="UniProtKB-KW"/>
</dbReference>
<protein>
    <recommendedName>
        <fullName evidence="2">BD-FAE-like domain-containing protein</fullName>
    </recommendedName>
</protein>
<dbReference type="PANTHER" id="PTHR48081">
    <property type="entry name" value="AB HYDROLASE SUPERFAMILY PROTEIN C4A8.06C"/>
    <property type="match status" value="1"/>
</dbReference>
<dbReference type="InterPro" id="IPR049492">
    <property type="entry name" value="BD-FAE-like_dom"/>
</dbReference>
<dbReference type="SUPFAM" id="SSF53474">
    <property type="entry name" value="alpha/beta-Hydrolases"/>
    <property type="match status" value="1"/>
</dbReference>
<feature type="domain" description="BD-FAE-like" evidence="2">
    <location>
        <begin position="35"/>
        <end position="229"/>
    </location>
</feature>
<gene>
    <name evidence="3" type="ORF">KTAU_39800</name>
</gene>
<evidence type="ECO:0000313" key="4">
    <source>
        <dbReference type="Proteomes" id="UP000334820"/>
    </source>
</evidence>
<organism evidence="3 4">
    <name type="scientific">Thermogemmatispora aurantia</name>
    <dbReference type="NCBI Taxonomy" id="2045279"/>
    <lineage>
        <taxon>Bacteria</taxon>
        <taxon>Bacillati</taxon>
        <taxon>Chloroflexota</taxon>
        <taxon>Ktedonobacteria</taxon>
        <taxon>Thermogemmatisporales</taxon>
        <taxon>Thermogemmatisporaceae</taxon>
        <taxon>Thermogemmatispora</taxon>
    </lineage>
</organism>
<comment type="caution">
    <text evidence="3">The sequence shown here is derived from an EMBL/GenBank/DDBJ whole genome shotgun (WGS) entry which is preliminary data.</text>
</comment>
<dbReference type="Pfam" id="PF20434">
    <property type="entry name" value="BD-FAE"/>
    <property type="match status" value="1"/>
</dbReference>
<dbReference type="EMBL" id="BKZV01000007">
    <property type="protein sequence ID" value="GER85345.1"/>
    <property type="molecule type" value="Genomic_DNA"/>
</dbReference>
<sequence>MGMTDPSSPGAPVMRLSYGPLPLHFGELRLPSAPGPHAVAVLIHGGFWRNPYDLSLMHGLAEDLTAHGLATWNIEYRRLGDDGGGWPGTLQDVAQAVDALRQMAGSYHLDLERLVSVGHSAGGQLALWLAARPRLGQRVAGPERALLASEEALPLQGAVSLAGVIDLEAGWRRHLGRDAVSELLGGGPDDVPERYHLASPAALLPLGVPQILIHGTADDRVPVEISRDYAARACAVGDQLTLVELSGVDHFALIDPHSSAWQTTRELVLSLSRRS</sequence>
<dbReference type="AlphaFoldDB" id="A0A5J4KD64"/>
<evidence type="ECO:0000256" key="1">
    <source>
        <dbReference type="ARBA" id="ARBA00022801"/>
    </source>
</evidence>
<reference evidence="3 4" key="1">
    <citation type="journal article" date="2019" name="Int. J. Syst. Evol. Microbiol.">
        <title>Thermogemmatispora aurantia sp. nov. and Thermogemmatispora argillosa sp. nov., within the class Ktedonobacteria, and emended description of the genus Thermogemmatispora.</title>
        <authorList>
            <person name="Zheng Y."/>
            <person name="Wang C.M."/>
            <person name="Sakai Y."/>
            <person name="Abe K."/>
            <person name="Yokota A."/>
            <person name="Yabe S."/>
        </authorList>
    </citation>
    <scope>NUCLEOTIDE SEQUENCE [LARGE SCALE GENOMIC DNA]</scope>
    <source>
        <strain evidence="3 4">A1-2</strain>
    </source>
</reference>
<dbReference type="Proteomes" id="UP000334820">
    <property type="component" value="Unassembled WGS sequence"/>
</dbReference>
<evidence type="ECO:0000313" key="3">
    <source>
        <dbReference type="EMBL" id="GER85345.1"/>
    </source>
</evidence>
<keyword evidence="4" id="KW-1185">Reference proteome</keyword>
<proteinExistence type="predicted"/>